<dbReference type="Proteomes" id="UP000501452">
    <property type="component" value="Chromosome"/>
</dbReference>
<dbReference type="PANTHER" id="PTHR10578">
    <property type="entry name" value="S -2-HYDROXY-ACID OXIDASE-RELATED"/>
    <property type="match status" value="1"/>
</dbReference>
<evidence type="ECO:0000259" key="8">
    <source>
        <dbReference type="PROSITE" id="PS51349"/>
    </source>
</evidence>
<feature type="binding site" evidence="7">
    <location>
        <begin position="341"/>
        <end position="342"/>
    </location>
    <ligand>
        <name>FMN</name>
        <dbReference type="ChEBI" id="CHEBI:58210"/>
    </ligand>
</feature>
<dbReference type="PROSITE" id="PS00557">
    <property type="entry name" value="FMN_HYDROXY_ACID_DH_1"/>
    <property type="match status" value="1"/>
</dbReference>
<dbReference type="GO" id="GO:0005886">
    <property type="term" value="C:plasma membrane"/>
    <property type="evidence" value="ECO:0007669"/>
    <property type="project" value="TreeGrafter"/>
</dbReference>
<evidence type="ECO:0000256" key="7">
    <source>
        <dbReference type="PIRSR" id="PIRSR000138-2"/>
    </source>
</evidence>
<comment type="cofactor">
    <cofactor evidence="1">
        <name>FMN</name>
        <dbReference type="ChEBI" id="CHEBI:58210"/>
    </cofactor>
</comment>
<dbReference type="PROSITE" id="PS51349">
    <property type="entry name" value="FMN_HYDROXY_ACID_DH_2"/>
    <property type="match status" value="1"/>
</dbReference>
<sequence>MGPFGFDYRLVAPEKLLSLDDYRREAKRRLPKMVWSYVDGGADDHVTISDNREAFGRWSFRTRVLAGHAARDLSVKAAGVTLDLPIILGPTGFAGLSYWRGDIAALKAAERHGTRYAVSTVSSWSIEEIARESGVDHFFQLYPQSGELAASLMRRAWNAGQKTMFVTVDVPVRGNREGERKHGMGIPPVLTPRRLLNVARHPKWALDVLLHQRIGGRSLATTGGVTGAIESIEIQSRELMQSTLDWDDLAWMRDKWKGNLYIKGVLDPEDATRAVDLGLDGVVVSNHGGRQLDFTPATLDVLPDIADAVGDRAEVLMDGGVRRGSDVVKALALGADAVLIGRPYLYGLAVNGEDGVAHVLDILREEIDTTLALMGVGSVAELDRSWIVPRASAAAQSQNTSAFRDQTV</sequence>
<evidence type="ECO:0000256" key="4">
    <source>
        <dbReference type="ARBA" id="ARBA00023002"/>
    </source>
</evidence>
<feature type="binding site" evidence="7">
    <location>
        <position position="37"/>
    </location>
    <ligand>
        <name>glyoxylate</name>
        <dbReference type="ChEBI" id="CHEBI:36655"/>
    </ligand>
</feature>
<dbReference type="SUPFAM" id="SSF51395">
    <property type="entry name" value="FMN-linked oxidoreductases"/>
    <property type="match status" value="1"/>
</dbReference>
<evidence type="ECO:0000313" key="9">
    <source>
        <dbReference type="EMBL" id="QIN81570.1"/>
    </source>
</evidence>
<keyword evidence="2 7" id="KW-0285">Flavoprotein</keyword>
<feature type="binding site" evidence="7">
    <location>
        <position position="287"/>
    </location>
    <ligand>
        <name>glyoxylate</name>
        <dbReference type="ChEBI" id="CHEBI:36655"/>
    </ligand>
</feature>
<keyword evidence="4" id="KW-0560">Oxidoreductase</keyword>
<feature type="binding site" evidence="7">
    <location>
        <position position="285"/>
    </location>
    <ligand>
        <name>FMN</name>
        <dbReference type="ChEBI" id="CHEBI:58210"/>
    </ligand>
</feature>
<name>A0A6G8Q540_9ACTN</name>
<dbReference type="InterPro" id="IPR037396">
    <property type="entry name" value="FMN_HAD"/>
</dbReference>
<evidence type="ECO:0000313" key="10">
    <source>
        <dbReference type="Proteomes" id="UP000501452"/>
    </source>
</evidence>
<evidence type="ECO:0000256" key="2">
    <source>
        <dbReference type="ARBA" id="ARBA00022630"/>
    </source>
</evidence>
<dbReference type="KEGG" id="rub:GBA63_02205"/>
<organism evidence="9 10">
    <name type="scientific">Rubrobacter tropicus</name>
    <dbReference type="NCBI Taxonomy" id="2653851"/>
    <lineage>
        <taxon>Bacteria</taxon>
        <taxon>Bacillati</taxon>
        <taxon>Actinomycetota</taxon>
        <taxon>Rubrobacteria</taxon>
        <taxon>Rubrobacterales</taxon>
        <taxon>Rubrobacteraceae</taxon>
        <taxon>Rubrobacter</taxon>
    </lineage>
</organism>
<dbReference type="Gene3D" id="3.20.20.70">
    <property type="entry name" value="Aldolase class I"/>
    <property type="match status" value="1"/>
</dbReference>
<dbReference type="GO" id="GO:0009060">
    <property type="term" value="P:aerobic respiration"/>
    <property type="evidence" value="ECO:0007669"/>
    <property type="project" value="TreeGrafter"/>
</dbReference>
<keyword evidence="10" id="KW-1185">Reference proteome</keyword>
<proteinExistence type="inferred from homology"/>
<feature type="domain" description="FMN hydroxy acid dehydrogenase" evidence="8">
    <location>
        <begin position="11"/>
        <end position="392"/>
    </location>
</feature>
<evidence type="ECO:0000256" key="3">
    <source>
        <dbReference type="ARBA" id="ARBA00022643"/>
    </source>
</evidence>
<dbReference type="PANTHER" id="PTHR10578:SF107">
    <property type="entry name" value="2-HYDROXYACID OXIDASE 1"/>
    <property type="match status" value="1"/>
</dbReference>
<comment type="similarity">
    <text evidence="5">Belongs to the FMN-dependent alpha-hydroxy acid dehydrogenase family.</text>
</comment>
<gene>
    <name evidence="9" type="ORF">GBA63_02205</name>
</gene>
<reference evidence="9 10" key="1">
    <citation type="submission" date="2019-10" db="EMBL/GenBank/DDBJ databases">
        <title>Rubrobacter sp nov SCSIO 52090 isolated from a deep-sea sediment in the South China Sea.</title>
        <authorList>
            <person name="Chen R.W."/>
        </authorList>
    </citation>
    <scope>NUCLEOTIDE SEQUENCE [LARGE SCALE GENOMIC DNA]</scope>
    <source>
        <strain evidence="9 10">SCSIO 52909</strain>
    </source>
</reference>
<dbReference type="InterPro" id="IPR012133">
    <property type="entry name" value="Alpha-hydoxy_acid_DH_FMN"/>
</dbReference>
<feature type="binding site" evidence="7">
    <location>
        <position position="119"/>
    </location>
    <ligand>
        <name>FMN</name>
        <dbReference type="ChEBI" id="CHEBI:58210"/>
    </ligand>
</feature>
<protein>
    <submittedName>
        <fullName evidence="9">Alpha-hydroxy-acid oxidizing protein</fullName>
    </submittedName>
</protein>
<dbReference type="AlphaFoldDB" id="A0A6G8Q540"/>
<feature type="binding site" evidence="7">
    <location>
        <position position="290"/>
    </location>
    <ligand>
        <name>glyoxylate</name>
        <dbReference type="ChEBI" id="CHEBI:36655"/>
    </ligand>
</feature>
<evidence type="ECO:0000256" key="6">
    <source>
        <dbReference type="PIRSR" id="PIRSR000138-1"/>
    </source>
</evidence>
<dbReference type="FunFam" id="3.20.20.70:FF:000029">
    <property type="entry name" value="L-lactate dehydrogenase"/>
    <property type="match status" value="1"/>
</dbReference>
<keyword evidence="3 7" id="KW-0288">FMN</keyword>
<dbReference type="PIRSF" id="PIRSF000138">
    <property type="entry name" value="Al-hdrx_acd_dh"/>
    <property type="match status" value="1"/>
</dbReference>
<dbReference type="RefSeq" id="WP_166173075.1">
    <property type="nucleotide sequence ID" value="NZ_CP045119.1"/>
</dbReference>
<feature type="binding site" evidence="7">
    <location>
        <position position="167"/>
    </location>
    <ligand>
        <name>glyoxylate</name>
        <dbReference type="ChEBI" id="CHEBI:36655"/>
    </ligand>
</feature>
<feature type="binding site" evidence="7">
    <location>
        <position position="142"/>
    </location>
    <ligand>
        <name>glyoxylate</name>
        <dbReference type="ChEBI" id="CHEBI:36655"/>
    </ligand>
</feature>
<feature type="active site" description="Proton acceptor" evidence="6">
    <location>
        <position position="287"/>
    </location>
</feature>
<dbReference type="InterPro" id="IPR000262">
    <property type="entry name" value="FMN-dep_DH"/>
</dbReference>
<feature type="binding site" evidence="7">
    <location>
        <begin position="90"/>
        <end position="92"/>
    </location>
    <ligand>
        <name>FMN</name>
        <dbReference type="ChEBI" id="CHEBI:58210"/>
    </ligand>
</feature>
<dbReference type="InterPro" id="IPR013785">
    <property type="entry name" value="Aldolase_TIM"/>
</dbReference>
<feature type="binding site" evidence="7">
    <location>
        <position position="140"/>
    </location>
    <ligand>
        <name>FMN</name>
        <dbReference type="ChEBI" id="CHEBI:58210"/>
    </ligand>
</feature>
<dbReference type="Pfam" id="PF01070">
    <property type="entry name" value="FMN_dh"/>
    <property type="match status" value="1"/>
</dbReference>
<dbReference type="EMBL" id="CP045119">
    <property type="protein sequence ID" value="QIN81570.1"/>
    <property type="molecule type" value="Genomic_DNA"/>
</dbReference>
<feature type="binding site" evidence="7">
    <location>
        <position position="176"/>
    </location>
    <ligand>
        <name>glyoxylate</name>
        <dbReference type="ChEBI" id="CHEBI:36655"/>
    </ligand>
</feature>
<feature type="binding site" evidence="7">
    <location>
        <position position="263"/>
    </location>
    <ligand>
        <name>glyoxylate</name>
        <dbReference type="ChEBI" id="CHEBI:36655"/>
    </ligand>
</feature>
<dbReference type="CDD" id="cd02809">
    <property type="entry name" value="alpha_hydroxyacid_oxid_FMN"/>
    <property type="match status" value="1"/>
</dbReference>
<accession>A0A6G8Q540</accession>
<dbReference type="GO" id="GO:0010181">
    <property type="term" value="F:FMN binding"/>
    <property type="evidence" value="ECO:0007669"/>
    <property type="project" value="InterPro"/>
</dbReference>
<dbReference type="GO" id="GO:0004459">
    <property type="term" value="F:L-lactate dehydrogenase (NAD+) activity"/>
    <property type="evidence" value="ECO:0007669"/>
    <property type="project" value="TreeGrafter"/>
</dbReference>
<feature type="binding site" evidence="7">
    <location>
        <begin position="318"/>
        <end position="322"/>
    </location>
    <ligand>
        <name>FMN</name>
        <dbReference type="ChEBI" id="CHEBI:58210"/>
    </ligand>
</feature>
<evidence type="ECO:0000256" key="1">
    <source>
        <dbReference type="ARBA" id="ARBA00001917"/>
    </source>
</evidence>
<evidence type="ECO:0000256" key="5">
    <source>
        <dbReference type="ARBA" id="ARBA00024042"/>
    </source>
</evidence>
<dbReference type="InterPro" id="IPR008259">
    <property type="entry name" value="FMN_hydac_DH_AS"/>
</dbReference>